<evidence type="ECO:0000313" key="2">
    <source>
        <dbReference type="EMBL" id="ETS73045.1"/>
    </source>
</evidence>
<protein>
    <recommendedName>
        <fullName evidence="4">Methyltransferase domain-containing protein</fullName>
    </recommendedName>
</protein>
<evidence type="ECO:0008006" key="4">
    <source>
        <dbReference type="Google" id="ProtNLM"/>
    </source>
</evidence>
<organism evidence="2 3">
    <name type="scientific">Pestalotiopsis fici (strain W106-1 / CGMCC3.15140)</name>
    <dbReference type="NCBI Taxonomy" id="1229662"/>
    <lineage>
        <taxon>Eukaryota</taxon>
        <taxon>Fungi</taxon>
        <taxon>Dikarya</taxon>
        <taxon>Ascomycota</taxon>
        <taxon>Pezizomycotina</taxon>
        <taxon>Sordariomycetes</taxon>
        <taxon>Xylariomycetidae</taxon>
        <taxon>Amphisphaeriales</taxon>
        <taxon>Sporocadaceae</taxon>
        <taxon>Pestalotiopsis</taxon>
    </lineage>
</organism>
<feature type="compositionally biased region" description="Low complexity" evidence="1">
    <location>
        <begin position="1"/>
        <end position="12"/>
    </location>
</feature>
<reference evidence="3" key="1">
    <citation type="journal article" date="2015" name="BMC Genomics">
        <title>Genomic and transcriptomic analysis of the endophytic fungus Pestalotiopsis fici reveals its lifestyle and high potential for synthesis of natural products.</title>
        <authorList>
            <person name="Wang X."/>
            <person name="Zhang X."/>
            <person name="Liu L."/>
            <person name="Xiang M."/>
            <person name="Wang W."/>
            <person name="Sun X."/>
            <person name="Che Y."/>
            <person name="Guo L."/>
            <person name="Liu G."/>
            <person name="Guo L."/>
            <person name="Wang C."/>
            <person name="Yin W.B."/>
            <person name="Stadler M."/>
            <person name="Zhang X."/>
            <person name="Liu X."/>
        </authorList>
    </citation>
    <scope>NUCLEOTIDE SEQUENCE [LARGE SCALE GENOMIC DNA]</scope>
    <source>
        <strain evidence="3">W106-1 / CGMCC3.15140</strain>
    </source>
</reference>
<proteinExistence type="predicted"/>
<feature type="compositionally biased region" description="Basic and acidic residues" evidence="1">
    <location>
        <begin position="15"/>
        <end position="24"/>
    </location>
</feature>
<dbReference type="OMA" id="VETWVIG"/>
<evidence type="ECO:0000313" key="3">
    <source>
        <dbReference type="Proteomes" id="UP000030651"/>
    </source>
</evidence>
<dbReference type="OrthoDB" id="10061782at2759"/>
<keyword evidence="3" id="KW-1185">Reference proteome</keyword>
<dbReference type="Proteomes" id="UP000030651">
    <property type="component" value="Unassembled WGS sequence"/>
</dbReference>
<evidence type="ECO:0000256" key="1">
    <source>
        <dbReference type="SAM" id="MobiDB-lite"/>
    </source>
</evidence>
<accession>W3WGJ3</accession>
<dbReference type="GeneID" id="19280233"/>
<feature type="region of interest" description="Disordered" evidence="1">
    <location>
        <begin position="1"/>
        <end position="25"/>
    </location>
</feature>
<sequence>MAAATAPSSASSEGKMADQKQSKDRRYKGVYSRSFLSRVYDHYVLGFNMNYIWGCSTKKVLLPFFSDNFTQQHMDIGVATGWFPAAVLSRPIRNHEKHQLTLVDFNETSLNATKARVLATAPDTVVNVAQADITAPLPDSLQSGVGTYKSITMFNLFHCVPGGPEKLKAFSTYKELLSDDGVLAGCTVLGHKHARNFVSKMYMKYYNKIDLFNNWDDEREAIEKALEEEFEDVVTEVVGMILLFKASKPRRSGKMV</sequence>
<dbReference type="AlphaFoldDB" id="W3WGJ3"/>
<dbReference type="Gene3D" id="3.40.50.150">
    <property type="entry name" value="Vaccinia Virus protein VP39"/>
    <property type="match status" value="1"/>
</dbReference>
<dbReference type="KEGG" id="pfy:PFICI_15220"/>
<dbReference type="HOGENOM" id="CLU_046029_0_0_1"/>
<dbReference type="InParanoid" id="W3WGJ3"/>
<name>W3WGJ3_PESFW</name>
<dbReference type="eggNOG" id="ENOG502SJSY">
    <property type="taxonomic scope" value="Eukaryota"/>
</dbReference>
<dbReference type="CDD" id="cd02440">
    <property type="entry name" value="AdoMet_MTases"/>
    <property type="match status" value="1"/>
</dbReference>
<gene>
    <name evidence="2" type="ORF">PFICI_15220</name>
</gene>
<dbReference type="EMBL" id="KI912124">
    <property type="protein sequence ID" value="ETS73045.1"/>
    <property type="molecule type" value="Genomic_DNA"/>
</dbReference>
<dbReference type="RefSeq" id="XP_007841992.1">
    <property type="nucleotide sequence ID" value="XM_007843801.1"/>
</dbReference>
<dbReference type="SUPFAM" id="SSF53335">
    <property type="entry name" value="S-adenosyl-L-methionine-dependent methyltransferases"/>
    <property type="match status" value="1"/>
</dbReference>
<dbReference type="InterPro" id="IPR029063">
    <property type="entry name" value="SAM-dependent_MTases_sf"/>
</dbReference>